<sequence>MSFAKVLKLQATFTGVGREKKVLKEENDSLKSHFEKLLSSFKVIDSKADRSSLSLPPDADRKPLEVGYDLKRSTVVAGVPESQLPGSVDHARHDLQCVMRLDSS</sequence>
<protein>
    <submittedName>
        <fullName evidence="1 3">Uncharacterized protein</fullName>
    </submittedName>
</protein>
<proteinExistence type="predicted"/>
<gene>
    <name evidence="1" type="ORF">HPLM_LOCUS13830</name>
</gene>
<evidence type="ECO:0000313" key="2">
    <source>
        <dbReference type="Proteomes" id="UP000268014"/>
    </source>
</evidence>
<dbReference type="AlphaFoldDB" id="A0A0N4WQW0"/>
<organism evidence="3">
    <name type="scientific">Haemonchus placei</name>
    <name type="common">Barber's pole worm</name>
    <dbReference type="NCBI Taxonomy" id="6290"/>
    <lineage>
        <taxon>Eukaryota</taxon>
        <taxon>Metazoa</taxon>
        <taxon>Ecdysozoa</taxon>
        <taxon>Nematoda</taxon>
        <taxon>Chromadorea</taxon>
        <taxon>Rhabditida</taxon>
        <taxon>Rhabditina</taxon>
        <taxon>Rhabditomorpha</taxon>
        <taxon>Strongyloidea</taxon>
        <taxon>Trichostrongylidae</taxon>
        <taxon>Haemonchus</taxon>
    </lineage>
</organism>
<dbReference type="WBParaSite" id="HPLM_0001383801-mRNA-1">
    <property type="protein sequence ID" value="HPLM_0001383801-mRNA-1"/>
    <property type="gene ID" value="HPLM_0001383801"/>
</dbReference>
<reference evidence="1 2" key="2">
    <citation type="submission" date="2018-11" db="EMBL/GenBank/DDBJ databases">
        <authorList>
            <consortium name="Pathogen Informatics"/>
        </authorList>
    </citation>
    <scope>NUCLEOTIDE SEQUENCE [LARGE SCALE GENOMIC DNA]</scope>
    <source>
        <strain evidence="1 2">MHpl1</strain>
    </source>
</reference>
<dbReference type="Proteomes" id="UP000268014">
    <property type="component" value="Unassembled WGS sequence"/>
</dbReference>
<evidence type="ECO:0000313" key="1">
    <source>
        <dbReference type="EMBL" id="VDO50771.1"/>
    </source>
</evidence>
<reference evidence="3" key="1">
    <citation type="submission" date="2017-02" db="UniProtKB">
        <authorList>
            <consortium name="WormBaseParasite"/>
        </authorList>
    </citation>
    <scope>IDENTIFICATION</scope>
</reference>
<dbReference type="EMBL" id="UZAF01018353">
    <property type="protein sequence ID" value="VDO50771.1"/>
    <property type="molecule type" value="Genomic_DNA"/>
</dbReference>
<name>A0A0N4WQW0_HAEPC</name>
<keyword evidence="2" id="KW-1185">Reference proteome</keyword>
<evidence type="ECO:0000313" key="3">
    <source>
        <dbReference type="WBParaSite" id="HPLM_0001383801-mRNA-1"/>
    </source>
</evidence>
<accession>A0A0N4WQW0</accession>